<feature type="transmembrane region" description="Helical" evidence="1">
    <location>
        <begin position="57"/>
        <end position="80"/>
    </location>
</feature>
<feature type="transmembrane region" description="Helical" evidence="1">
    <location>
        <begin position="133"/>
        <end position="155"/>
    </location>
</feature>
<dbReference type="Pfam" id="PF11188">
    <property type="entry name" value="DUF2975"/>
    <property type="match status" value="1"/>
</dbReference>
<evidence type="ECO:0000256" key="1">
    <source>
        <dbReference type="SAM" id="Phobius"/>
    </source>
</evidence>
<evidence type="ECO:0000313" key="2">
    <source>
        <dbReference type="EMBL" id="OGE79059.1"/>
    </source>
</evidence>
<protein>
    <recommendedName>
        <fullName evidence="4">DUF2975 domain-containing protein</fullName>
    </recommendedName>
</protein>
<keyword evidence="1" id="KW-1133">Transmembrane helix</keyword>
<dbReference type="Proteomes" id="UP000176864">
    <property type="component" value="Unassembled WGS sequence"/>
</dbReference>
<gene>
    <name evidence="2" type="ORF">A2751_00830</name>
</gene>
<dbReference type="InterPro" id="IPR021354">
    <property type="entry name" value="DUF2975"/>
</dbReference>
<proteinExistence type="predicted"/>
<feature type="transmembrane region" description="Helical" evidence="1">
    <location>
        <begin position="101"/>
        <end position="121"/>
    </location>
</feature>
<sequence>MSAKGGSAFGGKKSSTVFLQVVIVLIGIVTLAVMIRFPLTEGRAANLDLFSIYADPFLVYGYLASIAFFVALYQAFKLLGYIGQNKVFSLNSVKALRTIKYCAIVLSILIVMAAIYIRLSFSVKSVTDDDPAGFIAVSIVATFISVVIATAAAMFERILRNNNSSHKL</sequence>
<keyword evidence="1" id="KW-0812">Transmembrane</keyword>
<dbReference type="EMBL" id="MFEK01000010">
    <property type="protein sequence ID" value="OGE79059.1"/>
    <property type="molecule type" value="Genomic_DNA"/>
</dbReference>
<accession>A0A1F5NN02</accession>
<feature type="transmembrane region" description="Helical" evidence="1">
    <location>
        <begin position="17"/>
        <end position="37"/>
    </location>
</feature>
<dbReference type="AlphaFoldDB" id="A0A1F5NN02"/>
<dbReference type="STRING" id="1817824.A2751_00830"/>
<evidence type="ECO:0000313" key="3">
    <source>
        <dbReference type="Proteomes" id="UP000176864"/>
    </source>
</evidence>
<reference evidence="2 3" key="1">
    <citation type="journal article" date="2016" name="Nat. Commun.">
        <title>Thousands of microbial genomes shed light on interconnected biogeochemical processes in an aquifer system.</title>
        <authorList>
            <person name="Anantharaman K."/>
            <person name="Brown C.T."/>
            <person name="Hug L.A."/>
            <person name="Sharon I."/>
            <person name="Castelle C.J."/>
            <person name="Probst A.J."/>
            <person name="Thomas B.C."/>
            <person name="Singh A."/>
            <person name="Wilkins M.J."/>
            <person name="Karaoz U."/>
            <person name="Brodie E.L."/>
            <person name="Williams K.H."/>
            <person name="Hubbard S.S."/>
            <person name="Banfield J.F."/>
        </authorList>
    </citation>
    <scope>NUCLEOTIDE SEQUENCE [LARGE SCALE GENOMIC DNA]</scope>
</reference>
<evidence type="ECO:0008006" key="4">
    <source>
        <dbReference type="Google" id="ProtNLM"/>
    </source>
</evidence>
<name>A0A1F5NN02_9BACT</name>
<organism evidence="2 3">
    <name type="scientific">Candidatus Doudnabacteria bacterium RIFCSPHIGHO2_01_FULL_46_14</name>
    <dbReference type="NCBI Taxonomy" id="1817824"/>
    <lineage>
        <taxon>Bacteria</taxon>
        <taxon>Candidatus Doudnaibacteriota</taxon>
    </lineage>
</organism>
<comment type="caution">
    <text evidence="2">The sequence shown here is derived from an EMBL/GenBank/DDBJ whole genome shotgun (WGS) entry which is preliminary data.</text>
</comment>
<keyword evidence="1" id="KW-0472">Membrane</keyword>